<dbReference type="SMART" id="SM00342">
    <property type="entry name" value="HTH_ARAC"/>
    <property type="match status" value="1"/>
</dbReference>
<dbReference type="OrthoDB" id="8766450at2"/>
<dbReference type="InterPro" id="IPR018060">
    <property type="entry name" value="HTH_AraC"/>
</dbReference>
<sequence length="323" mass="35495">MSATFASTPDFSAPRSKRGAPNRDQRNDRTRCAPWVTGLVERRELSSGLILQRMRVRDLDDRETHGTVQPGLKIGLVVGGQSDFSLGHQDFRLGPQTATPSGGMLVAIAEPDAYLRRAHQGQDEHKLVLTLMPECWVMQGEGDTQMQARLRAFQSSHLARLDWHPSPRALGLAQQIVHAPEHAGLIERLQQEARVMEILAEALATVGGQAPAKVALSPRDHRRLRELQARVDAGEFDASNLGDIALTVGMSPSSLQRAFKAFVGESLFEYMRGRRLEAARLSLVHEGLNVSQAATRAGYGNAGNFATAFKKRFGYSPKTARSR</sequence>
<dbReference type="GO" id="GO:0043565">
    <property type="term" value="F:sequence-specific DNA binding"/>
    <property type="evidence" value="ECO:0007669"/>
    <property type="project" value="InterPro"/>
</dbReference>
<dbReference type="PROSITE" id="PS00041">
    <property type="entry name" value="HTH_ARAC_FAMILY_1"/>
    <property type="match status" value="1"/>
</dbReference>
<dbReference type="SUPFAM" id="SSF46689">
    <property type="entry name" value="Homeodomain-like"/>
    <property type="match status" value="2"/>
</dbReference>
<dbReference type="PANTHER" id="PTHR47893:SF1">
    <property type="entry name" value="REGULATORY PROTEIN PCHR"/>
    <property type="match status" value="1"/>
</dbReference>
<dbReference type="InterPro" id="IPR009057">
    <property type="entry name" value="Homeodomain-like_sf"/>
</dbReference>
<gene>
    <name evidence="6" type="ORF">C1O66_04590</name>
</gene>
<dbReference type="EMBL" id="POSP01000003">
    <property type="protein sequence ID" value="PND36886.1"/>
    <property type="molecule type" value="Genomic_DNA"/>
</dbReference>
<dbReference type="Gene3D" id="1.10.10.60">
    <property type="entry name" value="Homeodomain-like"/>
    <property type="match status" value="1"/>
</dbReference>
<feature type="domain" description="HTH araC/xylS-type" evidence="5">
    <location>
        <begin position="225"/>
        <end position="323"/>
    </location>
</feature>
<keyword evidence="7" id="KW-1185">Reference proteome</keyword>
<dbReference type="InterPro" id="IPR053142">
    <property type="entry name" value="PchR_regulatory_protein"/>
</dbReference>
<name>A0A2N8KTW0_9BURK</name>
<evidence type="ECO:0000313" key="7">
    <source>
        <dbReference type="Proteomes" id="UP000235916"/>
    </source>
</evidence>
<evidence type="ECO:0000256" key="4">
    <source>
        <dbReference type="SAM" id="MobiDB-lite"/>
    </source>
</evidence>
<reference evidence="6 7" key="1">
    <citation type="submission" date="2018-01" db="EMBL/GenBank/DDBJ databases">
        <title>Draft genome sequence of Paucibacter aquatile CR182 isolated from freshwater of the Nakdong River.</title>
        <authorList>
            <person name="Choi A."/>
            <person name="Chung E.J."/>
        </authorList>
    </citation>
    <scope>NUCLEOTIDE SEQUENCE [LARGE SCALE GENOMIC DNA]</scope>
    <source>
        <strain evidence="6 7">CR182</strain>
    </source>
</reference>
<keyword evidence="2" id="KW-0238">DNA-binding</keyword>
<accession>A0A2N8KTW0</accession>
<dbReference type="Pfam" id="PF12833">
    <property type="entry name" value="HTH_18"/>
    <property type="match status" value="1"/>
</dbReference>
<feature type="compositionally biased region" description="Basic and acidic residues" evidence="4">
    <location>
        <begin position="21"/>
        <end position="31"/>
    </location>
</feature>
<dbReference type="GO" id="GO:0003700">
    <property type="term" value="F:DNA-binding transcription factor activity"/>
    <property type="evidence" value="ECO:0007669"/>
    <property type="project" value="InterPro"/>
</dbReference>
<keyword evidence="3" id="KW-0804">Transcription</keyword>
<evidence type="ECO:0000256" key="2">
    <source>
        <dbReference type="ARBA" id="ARBA00023125"/>
    </source>
</evidence>
<dbReference type="Proteomes" id="UP000235916">
    <property type="component" value="Unassembled WGS sequence"/>
</dbReference>
<comment type="caution">
    <text evidence="6">The sequence shown here is derived from an EMBL/GenBank/DDBJ whole genome shotgun (WGS) entry which is preliminary data.</text>
</comment>
<dbReference type="PROSITE" id="PS01124">
    <property type="entry name" value="HTH_ARAC_FAMILY_2"/>
    <property type="match status" value="1"/>
</dbReference>
<dbReference type="AlphaFoldDB" id="A0A2N8KTW0"/>
<evidence type="ECO:0000313" key="6">
    <source>
        <dbReference type="EMBL" id="PND36886.1"/>
    </source>
</evidence>
<dbReference type="PANTHER" id="PTHR47893">
    <property type="entry name" value="REGULATORY PROTEIN PCHR"/>
    <property type="match status" value="1"/>
</dbReference>
<keyword evidence="1" id="KW-0805">Transcription regulation</keyword>
<feature type="compositionally biased region" description="Polar residues" evidence="4">
    <location>
        <begin position="1"/>
        <end position="10"/>
    </location>
</feature>
<proteinExistence type="predicted"/>
<dbReference type="InterPro" id="IPR018062">
    <property type="entry name" value="HTH_AraC-typ_CS"/>
</dbReference>
<evidence type="ECO:0000256" key="1">
    <source>
        <dbReference type="ARBA" id="ARBA00023015"/>
    </source>
</evidence>
<organism evidence="6 7">
    <name type="scientific">Kinneretia aquatilis</name>
    <dbReference type="NCBI Taxonomy" id="2070761"/>
    <lineage>
        <taxon>Bacteria</taxon>
        <taxon>Pseudomonadati</taxon>
        <taxon>Pseudomonadota</taxon>
        <taxon>Betaproteobacteria</taxon>
        <taxon>Burkholderiales</taxon>
        <taxon>Sphaerotilaceae</taxon>
        <taxon>Roseateles</taxon>
    </lineage>
</organism>
<feature type="region of interest" description="Disordered" evidence="4">
    <location>
        <begin position="1"/>
        <end position="31"/>
    </location>
</feature>
<evidence type="ECO:0000259" key="5">
    <source>
        <dbReference type="PROSITE" id="PS01124"/>
    </source>
</evidence>
<evidence type="ECO:0000256" key="3">
    <source>
        <dbReference type="ARBA" id="ARBA00023163"/>
    </source>
</evidence>
<protein>
    <submittedName>
        <fullName evidence="6">AraC family transcriptional regulator</fullName>
    </submittedName>
</protein>